<evidence type="ECO:0000256" key="6">
    <source>
        <dbReference type="SAM" id="Phobius"/>
    </source>
</evidence>
<evidence type="ECO:0000256" key="3">
    <source>
        <dbReference type="ARBA" id="ARBA00022692"/>
    </source>
</evidence>
<evidence type="ECO:0000313" key="9">
    <source>
        <dbReference type="Proteomes" id="UP000614424"/>
    </source>
</evidence>
<dbReference type="PANTHER" id="PTHR33545">
    <property type="entry name" value="UPF0750 MEMBRANE PROTEIN YITT-RELATED"/>
    <property type="match status" value="1"/>
</dbReference>
<feature type="transmembrane region" description="Helical" evidence="6">
    <location>
        <begin position="20"/>
        <end position="40"/>
    </location>
</feature>
<evidence type="ECO:0000259" key="7">
    <source>
        <dbReference type="Pfam" id="PF10035"/>
    </source>
</evidence>
<dbReference type="EMBL" id="JACNJZ010000073">
    <property type="protein sequence ID" value="MBC8317148.1"/>
    <property type="molecule type" value="Genomic_DNA"/>
</dbReference>
<comment type="caution">
    <text evidence="8">The sequence shown here is derived from an EMBL/GenBank/DDBJ whole genome shotgun (WGS) entry which is preliminary data.</text>
</comment>
<feature type="transmembrane region" description="Helical" evidence="6">
    <location>
        <begin position="155"/>
        <end position="178"/>
    </location>
</feature>
<name>A0A8J6NEM9_9BACT</name>
<dbReference type="AlphaFoldDB" id="A0A8J6NEM9"/>
<dbReference type="InterPro" id="IPR019264">
    <property type="entry name" value="DUF2179"/>
</dbReference>
<evidence type="ECO:0000256" key="1">
    <source>
        <dbReference type="ARBA" id="ARBA00004651"/>
    </source>
</evidence>
<dbReference type="PANTHER" id="PTHR33545:SF5">
    <property type="entry name" value="UPF0750 MEMBRANE PROTEIN YITT"/>
    <property type="match status" value="1"/>
</dbReference>
<feature type="transmembrane region" description="Helical" evidence="6">
    <location>
        <begin position="117"/>
        <end position="135"/>
    </location>
</feature>
<dbReference type="Pfam" id="PF02588">
    <property type="entry name" value="YitT_membrane"/>
    <property type="match status" value="1"/>
</dbReference>
<feature type="domain" description="DUF2179" evidence="7">
    <location>
        <begin position="230"/>
        <end position="282"/>
    </location>
</feature>
<gene>
    <name evidence="8" type="ORF">H8E41_04525</name>
</gene>
<keyword evidence="4 6" id="KW-1133">Transmembrane helix</keyword>
<evidence type="ECO:0000256" key="4">
    <source>
        <dbReference type="ARBA" id="ARBA00022989"/>
    </source>
</evidence>
<evidence type="ECO:0000313" key="8">
    <source>
        <dbReference type="EMBL" id="MBC8317148.1"/>
    </source>
</evidence>
<reference evidence="8 9" key="1">
    <citation type="submission" date="2020-08" db="EMBL/GenBank/DDBJ databases">
        <title>Bridging the membrane lipid divide: bacteria of the FCB group superphylum have the potential to synthesize archaeal ether lipids.</title>
        <authorList>
            <person name="Villanueva L."/>
            <person name="Von Meijenfeldt F.A.B."/>
            <person name="Westbye A.B."/>
            <person name="Yadav S."/>
            <person name="Hopmans E.C."/>
            <person name="Dutilh B.E."/>
            <person name="Sinninghe Damste J.S."/>
        </authorList>
    </citation>
    <scope>NUCLEOTIDE SEQUENCE [LARGE SCALE GENOMIC DNA]</scope>
    <source>
        <strain evidence="8">NIOZ-UU47</strain>
    </source>
</reference>
<dbReference type="GO" id="GO:0005886">
    <property type="term" value="C:plasma membrane"/>
    <property type="evidence" value="ECO:0007669"/>
    <property type="project" value="UniProtKB-SubCell"/>
</dbReference>
<accession>A0A8J6NEM9</accession>
<dbReference type="InterPro" id="IPR003740">
    <property type="entry name" value="YitT"/>
</dbReference>
<proteinExistence type="predicted"/>
<dbReference type="CDD" id="cd16380">
    <property type="entry name" value="YitT_C"/>
    <property type="match status" value="1"/>
</dbReference>
<dbReference type="InterPro" id="IPR051461">
    <property type="entry name" value="UPF0750_membrane"/>
</dbReference>
<dbReference type="PIRSF" id="PIRSF006483">
    <property type="entry name" value="Membrane_protein_YitT"/>
    <property type="match status" value="1"/>
</dbReference>
<keyword evidence="5 6" id="KW-0472">Membrane</keyword>
<keyword evidence="2" id="KW-1003">Cell membrane</keyword>
<feature type="transmembrane region" description="Helical" evidence="6">
    <location>
        <begin position="60"/>
        <end position="82"/>
    </location>
</feature>
<dbReference type="Gene3D" id="3.30.70.120">
    <property type="match status" value="1"/>
</dbReference>
<comment type="subcellular location">
    <subcellularLocation>
        <location evidence="1">Cell membrane</location>
        <topology evidence="1">Multi-pass membrane protein</topology>
    </subcellularLocation>
</comment>
<feature type="transmembrane region" description="Helical" evidence="6">
    <location>
        <begin position="184"/>
        <end position="204"/>
    </location>
</feature>
<sequence length="293" mass="32414">MVHTKKQPQAIIISPKQVLLDVLLLVIGSIFCATAINGILIPHNFVTGGITGISLIIQKFIPSINIGFIYLVINLPLFALAWMTIGRRFFFFSVFGTLSLTFFLVFIHFNFNVEDKMLNALLAGVILGAGAGLCLRSSGSQGGTDILSVILLKRFSINIGNTILAVNGSVLLLISLYYSIEAVLYTMIIIFVSSKVINLVVTGLSQRKSVFIISSQWEKISQEILKDIRRGVTIIKGEGGYTRKEEHILYAVVTIKEIGQLKRLVNNIDPDSFVVISETLEVVNYRIGNQPHW</sequence>
<dbReference type="InterPro" id="IPR015867">
    <property type="entry name" value="N-reg_PII/ATP_PRibTrfase_C"/>
</dbReference>
<evidence type="ECO:0000256" key="5">
    <source>
        <dbReference type="ARBA" id="ARBA00023136"/>
    </source>
</evidence>
<organism evidence="8 9">
    <name type="scientific">Candidatus Desulfobia pelagia</name>
    <dbReference type="NCBI Taxonomy" id="2841692"/>
    <lineage>
        <taxon>Bacteria</taxon>
        <taxon>Pseudomonadati</taxon>
        <taxon>Thermodesulfobacteriota</taxon>
        <taxon>Desulfobulbia</taxon>
        <taxon>Desulfobulbales</taxon>
        <taxon>Desulfobulbaceae</taxon>
        <taxon>Candidatus Desulfobia</taxon>
    </lineage>
</organism>
<dbReference type="Pfam" id="PF10035">
    <property type="entry name" value="DUF2179"/>
    <property type="match status" value="1"/>
</dbReference>
<protein>
    <submittedName>
        <fullName evidence="8">YitT family protein</fullName>
    </submittedName>
</protein>
<dbReference type="Proteomes" id="UP000614424">
    <property type="component" value="Unassembled WGS sequence"/>
</dbReference>
<keyword evidence="3 6" id="KW-0812">Transmembrane</keyword>
<feature type="transmembrane region" description="Helical" evidence="6">
    <location>
        <begin position="89"/>
        <end position="111"/>
    </location>
</feature>
<evidence type="ECO:0000256" key="2">
    <source>
        <dbReference type="ARBA" id="ARBA00022475"/>
    </source>
</evidence>